<keyword evidence="1" id="KW-1133">Transmembrane helix</keyword>
<keyword evidence="1" id="KW-0472">Membrane</keyword>
<evidence type="ECO:0000256" key="1">
    <source>
        <dbReference type="SAM" id="Phobius"/>
    </source>
</evidence>
<accession>A0A7I8DBS2</accession>
<protein>
    <recommendedName>
        <fullName evidence="4">Major facilitator superfamily (MFS) profile domain-containing protein</fullName>
    </recommendedName>
</protein>
<organism evidence="2 3">
    <name type="scientific">Effusibacillus dendaii</name>
    <dbReference type="NCBI Taxonomy" id="2743772"/>
    <lineage>
        <taxon>Bacteria</taxon>
        <taxon>Bacillati</taxon>
        <taxon>Bacillota</taxon>
        <taxon>Bacilli</taxon>
        <taxon>Bacillales</taxon>
        <taxon>Alicyclobacillaceae</taxon>
        <taxon>Effusibacillus</taxon>
    </lineage>
</organism>
<evidence type="ECO:0000313" key="2">
    <source>
        <dbReference type="EMBL" id="BCJ85970.1"/>
    </source>
</evidence>
<dbReference type="EMBL" id="AP023366">
    <property type="protein sequence ID" value="BCJ85970.1"/>
    <property type="molecule type" value="Genomic_DNA"/>
</dbReference>
<gene>
    <name evidence="2" type="ORF">skT53_09550</name>
</gene>
<reference evidence="2 3" key="1">
    <citation type="submission" date="2020-08" db="EMBL/GenBank/DDBJ databases">
        <title>Complete Genome Sequence of Effusibacillus dendaii Strain skT53, Isolated from Farmland soil.</title>
        <authorList>
            <person name="Konishi T."/>
            <person name="Kawasaki H."/>
        </authorList>
    </citation>
    <scope>NUCLEOTIDE SEQUENCE [LARGE SCALE GENOMIC DNA]</scope>
    <source>
        <strain evidence="3">skT53</strain>
    </source>
</reference>
<dbReference type="Gene3D" id="1.20.1250.20">
    <property type="entry name" value="MFS general substrate transporter like domains"/>
    <property type="match status" value="1"/>
</dbReference>
<evidence type="ECO:0000313" key="3">
    <source>
        <dbReference type="Proteomes" id="UP000593802"/>
    </source>
</evidence>
<feature type="transmembrane region" description="Helical" evidence="1">
    <location>
        <begin position="27"/>
        <end position="46"/>
    </location>
</feature>
<evidence type="ECO:0008006" key="4">
    <source>
        <dbReference type="Google" id="ProtNLM"/>
    </source>
</evidence>
<dbReference type="AlphaFoldDB" id="A0A7I8DBS2"/>
<dbReference type="Proteomes" id="UP000593802">
    <property type="component" value="Chromosome"/>
</dbReference>
<sequence>MPNSGVGQVVGPIVAGVITAATHSYNLSMLLSGLILLAAVVLLWLAGSKTRERENRIDFEV</sequence>
<dbReference type="KEGG" id="eff:skT53_09550"/>
<keyword evidence="1" id="KW-0812">Transmembrane</keyword>
<name>A0A7I8DBS2_9BACL</name>
<keyword evidence="3" id="KW-1185">Reference proteome</keyword>
<proteinExistence type="predicted"/>
<dbReference type="InterPro" id="IPR036259">
    <property type="entry name" value="MFS_trans_sf"/>
</dbReference>
<dbReference type="SUPFAM" id="SSF103473">
    <property type="entry name" value="MFS general substrate transporter"/>
    <property type="match status" value="1"/>
</dbReference>